<organism evidence="2 3">
    <name type="scientific">Candidatus Bacteroides merdipullorum</name>
    <dbReference type="NCBI Taxonomy" id="2838474"/>
    <lineage>
        <taxon>Bacteria</taxon>
        <taxon>Pseudomonadati</taxon>
        <taxon>Bacteroidota</taxon>
        <taxon>Bacteroidia</taxon>
        <taxon>Bacteroidales</taxon>
        <taxon>Bacteroidaceae</taxon>
        <taxon>Bacteroides</taxon>
    </lineage>
</organism>
<evidence type="ECO:0000256" key="1">
    <source>
        <dbReference type="SAM" id="Phobius"/>
    </source>
</evidence>
<keyword evidence="1" id="KW-0472">Membrane</keyword>
<feature type="transmembrane region" description="Helical" evidence="1">
    <location>
        <begin position="18"/>
        <end position="40"/>
    </location>
</feature>
<comment type="caution">
    <text evidence="2">The sequence shown here is derived from an EMBL/GenBank/DDBJ whole genome shotgun (WGS) entry which is preliminary data.</text>
</comment>
<accession>A0A9D2CWF3</accession>
<gene>
    <name evidence="2" type="ORF">H9819_08110</name>
</gene>
<dbReference type="EMBL" id="DXCK01000112">
    <property type="protein sequence ID" value="HIZ02195.1"/>
    <property type="molecule type" value="Genomic_DNA"/>
</dbReference>
<name>A0A9D2CWF3_9BACE</name>
<evidence type="ECO:0000313" key="3">
    <source>
        <dbReference type="Proteomes" id="UP000824023"/>
    </source>
</evidence>
<dbReference type="AlphaFoldDB" id="A0A9D2CWF3"/>
<dbReference type="Proteomes" id="UP000824023">
    <property type="component" value="Unassembled WGS sequence"/>
</dbReference>
<reference evidence="2" key="1">
    <citation type="journal article" date="2021" name="PeerJ">
        <title>Extensive microbial diversity within the chicken gut microbiome revealed by metagenomics and culture.</title>
        <authorList>
            <person name="Gilroy R."/>
            <person name="Ravi A."/>
            <person name="Getino M."/>
            <person name="Pursley I."/>
            <person name="Horton D.L."/>
            <person name="Alikhan N.F."/>
            <person name="Baker D."/>
            <person name="Gharbi K."/>
            <person name="Hall N."/>
            <person name="Watson M."/>
            <person name="Adriaenssens E.M."/>
            <person name="Foster-Nyarko E."/>
            <person name="Jarju S."/>
            <person name="Secka A."/>
            <person name="Antonio M."/>
            <person name="Oren A."/>
            <person name="Chaudhuri R.R."/>
            <person name="La Ragione R."/>
            <person name="Hildebrand F."/>
            <person name="Pallen M.J."/>
        </authorList>
    </citation>
    <scope>NUCLEOTIDE SEQUENCE</scope>
    <source>
        <strain evidence="2">ChiHjej12B11-24981</strain>
    </source>
</reference>
<sequence>MDNSTEYPVKVRRHSLRVLCMLMLVLMHLDIYGGSVMSFWEFSVLPVACQEANSFSDAGAEVTVGSVHEEWEDFDYRRQTLRHPHLCRPVFYVRTVLPVLQDMPCESIHFSPLQDTFSYSDADVCLFHCLLII</sequence>
<keyword evidence="1" id="KW-0812">Transmembrane</keyword>
<keyword evidence="1" id="KW-1133">Transmembrane helix</keyword>
<evidence type="ECO:0000313" key="2">
    <source>
        <dbReference type="EMBL" id="HIZ02195.1"/>
    </source>
</evidence>
<proteinExistence type="predicted"/>
<protein>
    <submittedName>
        <fullName evidence="2">Uncharacterized protein</fullName>
    </submittedName>
</protein>
<reference evidence="2" key="2">
    <citation type="submission" date="2021-04" db="EMBL/GenBank/DDBJ databases">
        <authorList>
            <person name="Gilroy R."/>
        </authorList>
    </citation>
    <scope>NUCLEOTIDE SEQUENCE</scope>
    <source>
        <strain evidence="2">ChiHjej12B11-24981</strain>
    </source>
</reference>